<accession>A0A6A6WNW9</accession>
<sequence length="225" mass="25815">MISQTWIARRTIVQEHAQLVAENNFLAALLAMRNRVARWMDRQLEIQATLLELQKKCVKDPSSVTAEDFHRAADGANLERLFPNFCTRKKWPKGVPYLNLVALHHYYLRVKEEHRATLKTKTLKELFLMALEDPYGPDVTVEAWEEAAQGMDVKDIFNLVPDVEDLWPRGVPYLNMVALARHQKLREAIKAMTKSGRGNELDNNEETSEIERGFGDAGVDGREDE</sequence>
<feature type="region of interest" description="Disordered" evidence="1">
    <location>
        <begin position="195"/>
        <end position="225"/>
    </location>
</feature>
<dbReference type="EMBL" id="MU002671">
    <property type="protein sequence ID" value="KAF2785792.1"/>
    <property type="molecule type" value="Genomic_DNA"/>
</dbReference>
<protein>
    <submittedName>
        <fullName evidence="2">Uncharacterized protein</fullName>
    </submittedName>
</protein>
<dbReference type="OrthoDB" id="3664528at2759"/>
<evidence type="ECO:0000313" key="3">
    <source>
        <dbReference type="Proteomes" id="UP000799757"/>
    </source>
</evidence>
<proteinExistence type="predicted"/>
<reference evidence="2" key="1">
    <citation type="journal article" date="2020" name="Stud. Mycol.">
        <title>101 Dothideomycetes genomes: a test case for predicting lifestyles and emergence of pathogens.</title>
        <authorList>
            <person name="Haridas S."/>
            <person name="Albert R."/>
            <person name="Binder M."/>
            <person name="Bloem J."/>
            <person name="Labutti K."/>
            <person name="Salamov A."/>
            <person name="Andreopoulos B."/>
            <person name="Baker S."/>
            <person name="Barry K."/>
            <person name="Bills G."/>
            <person name="Bluhm B."/>
            <person name="Cannon C."/>
            <person name="Castanera R."/>
            <person name="Culley D."/>
            <person name="Daum C."/>
            <person name="Ezra D."/>
            <person name="Gonzalez J."/>
            <person name="Henrissat B."/>
            <person name="Kuo A."/>
            <person name="Liang C."/>
            <person name="Lipzen A."/>
            <person name="Lutzoni F."/>
            <person name="Magnuson J."/>
            <person name="Mondo S."/>
            <person name="Nolan M."/>
            <person name="Ohm R."/>
            <person name="Pangilinan J."/>
            <person name="Park H.-J."/>
            <person name="Ramirez L."/>
            <person name="Alfaro M."/>
            <person name="Sun H."/>
            <person name="Tritt A."/>
            <person name="Yoshinaga Y."/>
            <person name="Zwiers L.-H."/>
            <person name="Turgeon B."/>
            <person name="Goodwin S."/>
            <person name="Spatafora J."/>
            <person name="Crous P."/>
            <person name="Grigoriev I."/>
        </authorList>
    </citation>
    <scope>NUCLEOTIDE SEQUENCE</scope>
    <source>
        <strain evidence="2">CBS 109.77</strain>
    </source>
</reference>
<gene>
    <name evidence="2" type="ORF">K505DRAFT_368798</name>
</gene>
<dbReference type="Proteomes" id="UP000799757">
    <property type="component" value="Unassembled WGS sequence"/>
</dbReference>
<keyword evidence="3" id="KW-1185">Reference proteome</keyword>
<evidence type="ECO:0000256" key="1">
    <source>
        <dbReference type="SAM" id="MobiDB-lite"/>
    </source>
</evidence>
<name>A0A6A6WNW9_9PLEO</name>
<evidence type="ECO:0000313" key="2">
    <source>
        <dbReference type="EMBL" id="KAF2785792.1"/>
    </source>
</evidence>
<dbReference type="AlphaFoldDB" id="A0A6A6WNW9"/>
<organism evidence="2 3">
    <name type="scientific">Melanomma pulvis-pyrius CBS 109.77</name>
    <dbReference type="NCBI Taxonomy" id="1314802"/>
    <lineage>
        <taxon>Eukaryota</taxon>
        <taxon>Fungi</taxon>
        <taxon>Dikarya</taxon>
        <taxon>Ascomycota</taxon>
        <taxon>Pezizomycotina</taxon>
        <taxon>Dothideomycetes</taxon>
        <taxon>Pleosporomycetidae</taxon>
        <taxon>Pleosporales</taxon>
        <taxon>Melanommataceae</taxon>
        <taxon>Melanomma</taxon>
    </lineage>
</organism>